<keyword evidence="5" id="KW-1015">Disulfide bond</keyword>
<keyword evidence="2" id="KW-0479">Metal-binding</keyword>
<accession>A0A4P6MTM2</accession>
<dbReference type="Gene3D" id="3.50.50.60">
    <property type="entry name" value="FAD/NAD(P)-binding domain"/>
    <property type="match status" value="1"/>
</dbReference>
<dbReference type="Pfam" id="PF01266">
    <property type="entry name" value="DAO"/>
    <property type="match status" value="1"/>
</dbReference>
<evidence type="ECO:0000313" key="9">
    <source>
        <dbReference type="Proteomes" id="UP000290408"/>
    </source>
</evidence>
<dbReference type="GO" id="GO:0016020">
    <property type="term" value="C:membrane"/>
    <property type="evidence" value="ECO:0007669"/>
    <property type="project" value="InterPro"/>
</dbReference>
<keyword evidence="1" id="KW-0001">2Fe-2S</keyword>
<dbReference type="SUPFAM" id="SSF50022">
    <property type="entry name" value="ISP domain"/>
    <property type="match status" value="1"/>
</dbReference>
<reference evidence="8 9" key="1">
    <citation type="submission" date="2019-02" db="EMBL/GenBank/DDBJ databases">
        <title>Genomic data mining of an Antarctic deep-sea actinobacterium, Janibacterlimosus P3-3-X1.</title>
        <authorList>
            <person name="Liao L."/>
            <person name="Chen B."/>
        </authorList>
    </citation>
    <scope>NUCLEOTIDE SEQUENCE [LARGE SCALE GENOMIC DNA]</scope>
    <source>
        <strain evidence="8 9">P3-3-X1</strain>
    </source>
</reference>
<dbReference type="GO" id="GO:0004497">
    <property type="term" value="F:monooxygenase activity"/>
    <property type="evidence" value="ECO:0007669"/>
    <property type="project" value="UniProtKB-ARBA"/>
</dbReference>
<dbReference type="Gene3D" id="2.102.10.10">
    <property type="entry name" value="Rieske [2Fe-2S] iron-sulphur domain"/>
    <property type="match status" value="1"/>
</dbReference>
<name>A0A4P6MTM2_9MICO</name>
<protein>
    <submittedName>
        <fullName evidence="8">FAD-dependent oxidoreductase</fullName>
    </submittedName>
</protein>
<evidence type="ECO:0000256" key="3">
    <source>
        <dbReference type="ARBA" id="ARBA00023004"/>
    </source>
</evidence>
<feature type="region of interest" description="Disordered" evidence="6">
    <location>
        <begin position="475"/>
        <end position="497"/>
    </location>
</feature>
<dbReference type="InterPro" id="IPR005805">
    <property type="entry name" value="Rieske_Fe-S_prot_C"/>
</dbReference>
<organism evidence="8 9">
    <name type="scientific">Janibacter limosus</name>
    <dbReference type="NCBI Taxonomy" id="53458"/>
    <lineage>
        <taxon>Bacteria</taxon>
        <taxon>Bacillati</taxon>
        <taxon>Actinomycetota</taxon>
        <taxon>Actinomycetes</taxon>
        <taxon>Micrococcales</taxon>
        <taxon>Intrasporangiaceae</taxon>
        <taxon>Janibacter</taxon>
    </lineage>
</organism>
<gene>
    <name evidence="8" type="ORF">EXU32_07535</name>
</gene>
<dbReference type="OrthoDB" id="9767869at2"/>
<evidence type="ECO:0000256" key="5">
    <source>
        <dbReference type="ARBA" id="ARBA00023157"/>
    </source>
</evidence>
<dbReference type="InterPro" id="IPR006076">
    <property type="entry name" value="FAD-dep_OxRdtase"/>
</dbReference>
<dbReference type="Pfam" id="PF00355">
    <property type="entry name" value="Rieske"/>
    <property type="match status" value="1"/>
</dbReference>
<sequence>MTSLWRAPRAPMTSDDPVERCDDVVVGAGITGLVTALLLARAGREVVVLEARDVGAVTTGHSTAKVSLLQGTRYSQLLRRQSEEVVAGYVAGNREGRDWLLRYCEEHDVPHQVRPAVTYAADPGRGLDLARAELEAASRLGLPVRWTEDLPVPFEHVGGVVLDDQAQLDPMDLLDALVEDLRAHGGRVVTGARVTGMGQSLRPVVRHTRGATRCDQVVLATGTPVLDRGGYFAKLSASRSYALAFDHPTPPELMLISAGGPTRSVRDAPGPRLLVGGESHPVGRTRSERGHVDRLREWTATHFPDAVETHAWSAQDYRSHDGFPFVGAMPRGLGHVHVATGFDKWGMTNGVAAALDISASILGGQMPWSRPIHRRISRPQAVAALVGINARVAMGIVTGAAEVVLHPLRPGSPAEGAGEVGRAGAVPVARSTVDGRSCAVSALCTHLGGVVEWNDAESTWDCPLHGSRFTATGEVLEGPAARDLPPRPVRRTRDVGP</sequence>
<keyword evidence="9" id="KW-1185">Reference proteome</keyword>
<dbReference type="InterPro" id="IPR036922">
    <property type="entry name" value="Rieske_2Fe-2S_sf"/>
</dbReference>
<evidence type="ECO:0000256" key="2">
    <source>
        <dbReference type="ARBA" id="ARBA00022723"/>
    </source>
</evidence>
<proteinExistence type="predicted"/>
<dbReference type="GO" id="GO:0005737">
    <property type="term" value="C:cytoplasm"/>
    <property type="evidence" value="ECO:0007669"/>
    <property type="project" value="TreeGrafter"/>
</dbReference>
<dbReference type="AlphaFoldDB" id="A0A4P6MTM2"/>
<dbReference type="GO" id="GO:0051537">
    <property type="term" value="F:2 iron, 2 sulfur cluster binding"/>
    <property type="evidence" value="ECO:0007669"/>
    <property type="project" value="UniProtKB-KW"/>
</dbReference>
<dbReference type="PANTHER" id="PTHR13847:SF274">
    <property type="entry name" value="RIESKE 2FE-2S IRON-SULFUR PROTEIN YHFW-RELATED"/>
    <property type="match status" value="1"/>
</dbReference>
<dbReference type="Proteomes" id="UP000290408">
    <property type="component" value="Chromosome"/>
</dbReference>
<dbReference type="GO" id="GO:0016705">
    <property type="term" value="F:oxidoreductase activity, acting on paired donors, with incorporation or reduction of molecular oxygen"/>
    <property type="evidence" value="ECO:0007669"/>
    <property type="project" value="UniProtKB-ARBA"/>
</dbReference>
<dbReference type="STRING" id="1216970.GCA_001570985_02392"/>
<keyword evidence="4" id="KW-0411">Iron-sulfur</keyword>
<dbReference type="PRINTS" id="PR00162">
    <property type="entry name" value="RIESKE"/>
</dbReference>
<evidence type="ECO:0000256" key="4">
    <source>
        <dbReference type="ARBA" id="ARBA00023014"/>
    </source>
</evidence>
<evidence type="ECO:0000313" key="8">
    <source>
        <dbReference type="EMBL" id="QBF46122.1"/>
    </source>
</evidence>
<evidence type="ECO:0000256" key="6">
    <source>
        <dbReference type="SAM" id="MobiDB-lite"/>
    </source>
</evidence>
<evidence type="ECO:0000259" key="7">
    <source>
        <dbReference type="PROSITE" id="PS51296"/>
    </source>
</evidence>
<dbReference type="PROSITE" id="PS51296">
    <property type="entry name" value="RIESKE"/>
    <property type="match status" value="1"/>
</dbReference>
<dbReference type="KEGG" id="jli:EXU32_07535"/>
<dbReference type="SUPFAM" id="SSF51905">
    <property type="entry name" value="FAD/NAD(P)-binding domain"/>
    <property type="match status" value="1"/>
</dbReference>
<dbReference type="InterPro" id="IPR017941">
    <property type="entry name" value="Rieske_2Fe-2S"/>
</dbReference>
<dbReference type="RefSeq" id="WP_130629347.1">
    <property type="nucleotide sequence ID" value="NZ_CP036164.1"/>
</dbReference>
<feature type="domain" description="Rieske" evidence="7">
    <location>
        <begin position="405"/>
        <end position="497"/>
    </location>
</feature>
<keyword evidence="3" id="KW-0408">Iron</keyword>
<dbReference type="InterPro" id="IPR036188">
    <property type="entry name" value="FAD/NAD-bd_sf"/>
</dbReference>
<evidence type="ECO:0000256" key="1">
    <source>
        <dbReference type="ARBA" id="ARBA00022714"/>
    </source>
</evidence>
<dbReference type="PANTHER" id="PTHR13847">
    <property type="entry name" value="SARCOSINE DEHYDROGENASE-RELATED"/>
    <property type="match status" value="1"/>
</dbReference>
<dbReference type="GO" id="GO:0046872">
    <property type="term" value="F:metal ion binding"/>
    <property type="evidence" value="ECO:0007669"/>
    <property type="project" value="UniProtKB-KW"/>
</dbReference>
<dbReference type="Gene3D" id="3.30.9.10">
    <property type="entry name" value="D-Amino Acid Oxidase, subunit A, domain 2"/>
    <property type="match status" value="1"/>
</dbReference>
<dbReference type="EMBL" id="CP036164">
    <property type="protein sequence ID" value="QBF46122.1"/>
    <property type="molecule type" value="Genomic_DNA"/>
</dbReference>